<evidence type="ECO:0000313" key="6">
    <source>
        <dbReference type="EMBL" id="KAG9322608.1"/>
    </source>
</evidence>
<dbReference type="Gene3D" id="1.20.120.1630">
    <property type="match status" value="2"/>
</dbReference>
<keyword evidence="5" id="KW-0256">Endoplasmic reticulum</keyword>
<dbReference type="PANTHER" id="PTHR12714">
    <property type="entry name" value="PROTEIN-S ISOPRENYLCYSTEINE O-METHYLTRANSFERASE"/>
    <property type="match status" value="1"/>
</dbReference>
<comment type="caution">
    <text evidence="6">The sequence shown here is derived from an EMBL/GenBank/DDBJ whole genome shotgun (WGS) entry which is preliminary data.</text>
</comment>
<dbReference type="InterPro" id="IPR007269">
    <property type="entry name" value="ICMT_MeTrfase"/>
</dbReference>
<evidence type="ECO:0000256" key="3">
    <source>
        <dbReference type="ARBA" id="ARBA00022989"/>
    </source>
</evidence>
<dbReference type="AlphaFoldDB" id="A0A9P8A1H6"/>
<gene>
    <name evidence="6" type="ORF">KVV02_007921</name>
</gene>
<evidence type="ECO:0000313" key="7">
    <source>
        <dbReference type="Proteomes" id="UP000717515"/>
    </source>
</evidence>
<feature type="transmembrane region" description="Helical" evidence="5">
    <location>
        <begin position="49"/>
        <end position="72"/>
    </location>
</feature>
<keyword evidence="3 5" id="KW-1133">Transmembrane helix</keyword>
<dbReference type="GO" id="GO:0032259">
    <property type="term" value="P:methylation"/>
    <property type="evidence" value="ECO:0007669"/>
    <property type="project" value="UniProtKB-KW"/>
</dbReference>
<dbReference type="EMBL" id="JAIFTL010000138">
    <property type="protein sequence ID" value="KAG9322608.1"/>
    <property type="molecule type" value="Genomic_DNA"/>
</dbReference>
<dbReference type="Proteomes" id="UP000717515">
    <property type="component" value="Unassembled WGS sequence"/>
</dbReference>
<evidence type="ECO:0000256" key="1">
    <source>
        <dbReference type="ARBA" id="ARBA00004141"/>
    </source>
</evidence>
<comment type="subcellular location">
    <subcellularLocation>
        <location evidence="5">Endoplasmic reticulum membrane</location>
        <topology evidence="5">Multi-pass membrane protein</topology>
    </subcellularLocation>
    <subcellularLocation>
        <location evidence="1">Membrane</location>
        <topology evidence="1">Multi-pass membrane protein</topology>
    </subcellularLocation>
</comment>
<dbReference type="EC" id="2.1.1.100" evidence="5"/>
<organism evidence="6 7">
    <name type="scientific">Mortierella alpina</name>
    <name type="common">Oleaginous fungus</name>
    <name type="synonym">Mortierella renispora</name>
    <dbReference type="NCBI Taxonomy" id="64518"/>
    <lineage>
        <taxon>Eukaryota</taxon>
        <taxon>Fungi</taxon>
        <taxon>Fungi incertae sedis</taxon>
        <taxon>Mucoromycota</taxon>
        <taxon>Mortierellomycotina</taxon>
        <taxon>Mortierellomycetes</taxon>
        <taxon>Mortierellales</taxon>
        <taxon>Mortierellaceae</taxon>
        <taxon>Mortierella</taxon>
    </lineage>
</organism>
<dbReference type="Pfam" id="PF04140">
    <property type="entry name" value="ICMT"/>
    <property type="match status" value="2"/>
</dbReference>
<sequence>MLLKTLCLSVACASYVVVWLPPASSKTISPKKDKIKDEGFLISAGQLHLFSFLLSATTILQTAIYILLMIIAKRFDSSAVYQLQEFKAWHGLATLAALAGCALRKWSFVTLDRFFTYQLTIRSGHKLVQTGPYKYLRHPSYTGAILNSISTFILLWHQGLWDVASICILHIASLAAFYLRLADIPLVTTVVEVLLDPFIATGSPLGVDPRIVMAAQFVLSIGMMVRRINNEEAMLKEHFGAEWDAYARKRWRLYELTLQSGHKLIQAGPYAQLRHPSYTGTILNLTAAHILLWRQGLWVVASFCILRIASLAAYYLRLAEVPWINTALDLLLDPFVATGSPLGIDPRIGVVIPFAMLIGVILYRIRNEEAVLKEHFGAEWDEYANKRRQLIPYVY</sequence>
<dbReference type="PANTHER" id="PTHR12714:SF9">
    <property type="entry name" value="PROTEIN-S-ISOPRENYLCYSTEINE O-METHYLTRANSFERASE"/>
    <property type="match status" value="1"/>
</dbReference>
<evidence type="ECO:0000256" key="2">
    <source>
        <dbReference type="ARBA" id="ARBA00022692"/>
    </source>
</evidence>
<name>A0A9P8A1H6_MORAP</name>
<feature type="transmembrane region" description="Helical" evidence="5">
    <location>
        <begin position="297"/>
        <end position="316"/>
    </location>
</feature>
<keyword evidence="5" id="KW-0808">Transferase</keyword>
<protein>
    <recommendedName>
        <fullName evidence="5">Protein-S-isoprenylcysteine O-methyltransferase</fullName>
        <ecNumber evidence="5">2.1.1.100</ecNumber>
    </recommendedName>
</protein>
<keyword evidence="2 5" id="KW-0812">Transmembrane</keyword>
<keyword evidence="4 5" id="KW-0472">Membrane</keyword>
<dbReference type="GO" id="GO:0005789">
    <property type="term" value="C:endoplasmic reticulum membrane"/>
    <property type="evidence" value="ECO:0007669"/>
    <property type="project" value="UniProtKB-SubCell"/>
</dbReference>
<comment type="caution">
    <text evidence="5">Lacks conserved residue(s) required for the propagation of feature annotation.</text>
</comment>
<comment type="catalytic activity">
    <reaction evidence="5">
        <text>[protein]-C-terminal S-[(2E,6E)-farnesyl]-L-cysteine + S-adenosyl-L-methionine = [protein]-C-terminal S-[(2E,6E)-farnesyl]-L-cysteine methyl ester + S-adenosyl-L-homocysteine</text>
        <dbReference type="Rhea" id="RHEA:21672"/>
        <dbReference type="Rhea" id="RHEA-COMP:12125"/>
        <dbReference type="Rhea" id="RHEA-COMP:12126"/>
        <dbReference type="ChEBI" id="CHEBI:57856"/>
        <dbReference type="ChEBI" id="CHEBI:59789"/>
        <dbReference type="ChEBI" id="CHEBI:90510"/>
        <dbReference type="ChEBI" id="CHEBI:90511"/>
        <dbReference type="EC" id="2.1.1.100"/>
    </reaction>
</comment>
<accession>A0A9P8A1H6</accession>
<evidence type="ECO:0000256" key="5">
    <source>
        <dbReference type="RuleBase" id="RU362022"/>
    </source>
</evidence>
<reference evidence="6" key="1">
    <citation type="submission" date="2021-07" db="EMBL/GenBank/DDBJ databases">
        <title>Draft genome of Mortierella alpina, strain LL118, isolated from an aspen leaf litter sample.</title>
        <authorList>
            <person name="Yang S."/>
            <person name="Vinatzer B.A."/>
        </authorList>
    </citation>
    <scope>NUCLEOTIDE SEQUENCE</scope>
    <source>
        <strain evidence="6">LL118</strain>
    </source>
</reference>
<dbReference type="GO" id="GO:0004671">
    <property type="term" value="F:protein C-terminal S-isoprenylcysteine carboxyl O-methyltransferase activity"/>
    <property type="evidence" value="ECO:0007669"/>
    <property type="project" value="UniProtKB-EC"/>
</dbReference>
<proteinExistence type="inferred from homology"/>
<evidence type="ECO:0000256" key="4">
    <source>
        <dbReference type="ARBA" id="ARBA00023136"/>
    </source>
</evidence>
<keyword evidence="5" id="KW-0949">S-adenosyl-L-methionine</keyword>
<keyword evidence="5" id="KW-0489">Methyltransferase</keyword>
<comment type="similarity">
    <text evidence="5">Belongs to the class VI-like SAM-binding methyltransferase superfamily. Isoprenylcysteine carboxyl methyltransferase family.</text>
</comment>
<feature type="transmembrane region" description="Helical" evidence="5">
    <location>
        <begin position="348"/>
        <end position="365"/>
    </location>
</feature>